<name>E3M0R3_CAERE</name>
<feature type="transmembrane region" description="Helical" evidence="1">
    <location>
        <begin position="134"/>
        <end position="155"/>
    </location>
</feature>
<dbReference type="GO" id="GO:0042048">
    <property type="term" value="P:olfactory behavior"/>
    <property type="evidence" value="ECO:0007669"/>
    <property type="project" value="TreeGrafter"/>
</dbReference>
<dbReference type="InterPro" id="IPR019428">
    <property type="entry name" value="7TM_GPCR_serpentine_rcpt_Str"/>
</dbReference>
<dbReference type="HOGENOM" id="CLU_036335_2_0_1"/>
<evidence type="ECO:0000256" key="1">
    <source>
        <dbReference type="SAM" id="Phobius"/>
    </source>
</evidence>
<dbReference type="Proteomes" id="UP000008281">
    <property type="component" value="Unassembled WGS sequence"/>
</dbReference>
<dbReference type="PANTHER" id="PTHR22943">
    <property type="entry name" value="7-TRANSMEMBRANE DOMAIN RECEPTOR C.ELEGANS"/>
    <property type="match status" value="1"/>
</dbReference>
<keyword evidence="1" id="KW-0812">Transmembrane</keyword>
<dbReference type="PANTHER" id="PTHR22943:SF50">
    <property type="entry name" value="SEVEN TM RECEPTOR"/>
    <property type="match status" value="1"/>
</dbReference>
<dbReference type="eggNOG" id="ENOG502T0B9">
    <property type="taxonomic scope" value="Eukaryota"/>
</dbReference>
<evidence type="ECO:0000313" key="3">
    <source>
        <dbReference type="Proteomes" id="UP000008281"/>
    </source>
</evidence>
<dbReference type="EMBL" id="DS268420">
    <property type="protein sequence ID" value="EFO87885.1"/>
    <property type="molecule type" value="Genomic_DNA"/>
</dbReference>
<dbReference type="GO" id="GO:0005886">
    <property type="term" value="C:plasma membrane"/>
    <property type="evidence" value="ECO:0007669"/>
    <property type="project" value="TreeGrafter"/>
</dbReference>
<dbReference type="OMA" id="IHIAQYT"/>
<protein>
    <submittedName>
        <fullName evidence="2">Uncharacterized protein</fullName>
    </submittedName>
</protein>
<keyword evidence="3" id="KW-1185">Reference proteome</keyword>
<accession>E3M0R3</accession>
<dbReference type="GO" id="GO:0038022">
    <property type="term" value="F:G protein-coupled olfactory receptor activity"/>
    <property type="evidence" value="ECO:0007669"/>
    <property type="project" value="TreeGrafter"/>
</dbReference>
<gene>
    <name evidence="2" type="ORF">CRE_05686</name>
</gene>
<feature type="transmembrane region" description="Helical" evidence="1">
    <location>
        <begin position="94"/>
        <end position="113"/>
    </location>
</feature>
<dbReference type="AlphaFoldDB" id="E3M0R3"/>
<dbReference type="SUPFAM" id="SSF81321">
    <property type="entry name" value="Family A G protein-coupled receptor-like"/>
    <property type="match status" value="1"/>
</dbReference>
<dbReference type="Pfam" id="PF10326">
    <property type="entry name" value="7TM_GPCR_Str"/>
    <property type="match status" value="2"/>
</dbReference>
<feature type="transmembrane region" description="Helical" evidence="1">
    <location>
        <begin position="6"/>
        <end position="27"/>
    </location>
</feature>
<keyword evidence="1" id="KW-1133">Transmembrane helix</keyword>
<reference evidence="2" key="1">
    <citation type="submission" date="2007-07" db="EMBL/GenBank/DDBJ databases">
        <title>PCAP assembly of the Caenorhabditis remanei genome.</title>
        <authorList>
            <consortium name="The Caenorhabditis remanei Sequencing Consortium"/>
            <person name="Wilson R.K."/>
        </authorList>
    </citation>
    <scope>NUCLEOTIDE SEQUENCE [LARGE SCALE GENOMIC DNA]</scope>
    <source>
        <strain evidence="2">PB4641</strain>
    </source>
</reference>
<feature type="transmembrane region" description="Helical" evidence="1">
    <location>
        <begin position="39"/>
        <end position="58"/>
    </location>
</feature>
<evidence type="ECO:0000313" key="2">
    <source>
        <dbReference type="EMBL" id="EFO87885.1"/>
    </source>
</evidence>
<organism evidence="3">
    <name type="scientific">Caenorhabditis remanei</name>
    <name type="common">Caenorhabditis vulgaris</name>
    <dbReference type="NCBI Taxonomy" id="31234"/>
    <lineage>
        <taxon>Eukaryota</taxon>
        <taxon>Metazoa</taxon>
        <taxon>Ecdysozoa</taxon>
        <taxon>Nematoda</taxon>
        <taxon>Chromadorea</taxon>
        <taxon>Rhabditida</taxon>
        <taxon>Rhabditina</taxon>
        <taxon>Rhabditomorpha</taxon>
        <taxon>Rhabditoidea</taxon>
        <taxon>Rhabditidae</taxon>
        <taxon>Peloderinae</taxon>
        <taxon>Caenorhabditis</taxon>
    </lineage>
</organism>
<dbReference type="InParanoid" id="E3M0R3"/>
<keyword evidence="1" id="KW-0472">Membrane</keyword>
<sequence>MRGIHIAQYTSFVGAQLANSFLIYLIITRSDKQFGDFRYIMGLFAFYAMFYAWVEIFTQPVVSVLSYVHRGPITGSRCGQSNEISKTDWSLRGLSVLCLFGLCISLLATQFYYRYLALCKPKMLEKVSGRKLPLIFIPAVLVFVFWYINVLIGMADTYEKDVFLWDAFQSDFSIDSYRVAFVACMLWKVDENGVKVWNLLDCVGALTNVFIIALIPFILMYCPVGLLYVFPFFELEVRWLVSIPGLSCCIYPSVEPLIAIFCLKGFRNIVLCKKGSSSGYSISNPVDAISRSIAPKYTTSNKVFVRIV</sequence>
<proteinExistence type="predicted"/>
<feature type="transmembrane region" description="Helical" evidence="1">
    <location>
        <begin position="209"/>
        <end position="230"/>
    </location>
</feature>